<dbReference type="AlphaFoldDB" id="A0A6J7AKA7"/>
<protein>
    <submittedName>
        <fullName evidence="1">Unannotated protein</fullName>
    </submittedName>
</protein>
<dbReference type="EMBL" id="CAFAAV010000224">
    <property type="protein sequence ID" value="CAB4833381.1"/>
    <property type="molecule type" value="Genomic_DNA"/>
</dbReference>
<evidence type="ECO:0000313" key="1">
    <source>
        <dbReference type="EMBL" id="CAB4833381.1"/>
    </source>
</evidence>
<accession>A0A6J7AKA7</accession>
<proteinExistence type="predicted"/>
<name>A0A6J7AKA7_9ZZZZ</name>
<reference evidence="1" key="1">
    <citation type="submission" date="2020-05" db="EMBL/GenBank/DDBJ databases">
        <authorList>
            <person name="Chiriac C."/>
            <person name="Salcher M."/>
            <person name="Ghai R."/>
            <person name="Kavagutti S V."/>
        </authorList>
    </citation>
    <scope>NUCLEOTIDE SEQUENCE</scope>
</reference>
<gene>
    <name evidence="1" type="ORF">UFOPK3099_02338</name>
</gene>
<organism evidence="1">
    <name type="scientific">freshwater metagenome</name>
    <dbReference type="NCBI Taxonomy" id="449393"/>
    <lineage>
        <taxon>unclassified sequences</taxon>
        <taxon>metagenomes</taxon>
        <taxon>ecological metagenomes</taxon>
    </lineage>
</organism>
<sequence length="238" mass="25767">MGVGRLTASRTPCEYTQRASAPRSAAGCELQGNLDQGFECAQSVVQHLLADRREREVADVLGEIEEGAFGGGVADAVRADRDVLRREVPGAVDHHTAPDGLGQPVGRRMDRSTAALAKSKQCASGVAREHQRCVRSADGGAPCPKVERCRREAVDAFERGLEHTDQEQVTSLLVRNAEVLEVAGADDAVVVVEPAGQMSVECGHETPRRWRRTDRGKTIRNLSPRCRVHTRSNVGVQT</sequence>